<keyword evidence="3" id="KW-1185">Reference proteome</keyword>
<gene>
    <name evidence="2" type="ORF">KIN20_003995</name>
</gene>
<evidence type="ECO:0000313" key="2">
    <source>
        <dbReference type="EMBL" id="KAJ1348645.1"/>
    </source>
</evidence>
<proteinExistence type="predicted"/>
<feature type="compositionally biased region" description="Low complexity" evidence="1">
    <location>
        <begin position="30"/>
        <end position="57"/>
    </location>
</feature>
<accession>A0AAD5LY50</accession>
<sequence>MIPSTPFPTYNPFPSFVPQPTLQYPPFVFSNSISNSTATTSSRHVASPNVSGSSSNESPPPEPKVSDLKLLSNIAVPGTAEFDQRNESKYVTVGGMSLKLEKEEQKYVENKFPNTSPPTSAGTSQRRNM</sequence>
<organism evidence="2 3">
    <name type="scientific">Parelaphostrongylus tenuis</name>
    <name type="common">Meningeal worm</name>
    <dbReference type="NCBI Taxonomy" id="148309"/>
    <lineage>
        <taxon>Eukaryota</taxon>
        <taxon>Metazoa</taxon>
        <taxon>Ecdysozoa</taxon>
        <taxon>Nematoda</taxon>
        <taxon>Chromadorea</taxon>
        <taxon>Rhabditida</taxon>
        <taxon>Rhabditina</taxon>
        <taxon>Rhabditomorpha</taxon>
        <taxon>Strongyloidea</taxon>
        <taxon>Metastrongylidae</taxon>
        <taxon>Parelaphostrongylus</taxon>
    </lineage>
</organism>
<feature type="compositionally biased region" description="Polar residues" evidence="1">
    <location>
        <begin position="112"/>
        <end position="129"/>
    </location>
</feature>
<dbReference type="Proteomes" id="UP001196413">
    <property type="component" value="Unassembled WGS sequence"/>
</dbReference>
<reference evidence="2" key="1">
    <citation type="submission" date="2021-06" db="EMBL/GenBank/DDBJ databases">
        <title>Parelaphostrongylus tenuis whole genome reference sequence.</title>
        <authorList>
            <person name="Garwood T.J."/>
            <person name="Larsen P.A."/>
            <person name="Fountain-Jones N.M."/>
            <person name="Garbe J.R."/>
            <person name="Macchietto M.G."/>
            <person name="Kania S.A."/>
            <person name="Gerhold R.W."/>
            <person name="Richards J.E."/>
            <person name="Wolf T.M."/>
        </authorList>
    </citation>
    <scope>NUCLEOTIDE SEQUENCE</scope>
    <source>
        <strain evidence="2">MNPRO001-30</strain>
        <tissue evidence="2">Meninges</tissue>
    </source>
</reference>
<comment type="caution">
    <text evidence="2">The sequence shown here is derived from an EMBL/GenBank/DDBJ whole genome shotgun (WGS) entry which is preliminary data.</text>
</comment>
<dbReference type="AlphaFoldDB" id="A0AAD5LY50"/>
<evidence type="ECO:0000256" key="1">
    <source>
        <dbReference type="SAM" id="MobiDB-lite"/>
    </source>
</evidence>
<protein>
    <submittedName>
        <fullName evidence="2">Uncharacterized protein</fullName>
    </submittedName>
</protein>
<feature type="region of interest" description="Disordered" evidence="1">
    <location>
        <begin position="29"/>
        <end position="66"/>
    </location>
</feature>
<feature type="region of interest" description="Disordered" evidence="1">
    <location>
        <begin position="107"/>
        <end position="129"/>
    </location>
</feature>
<evidence type="ECO:0000313" key="3">
    <source>
        <dbReference type="Proteomes" id="UP001196413"/>
    </source>
</evidence>
<dbReference type="EMBL" id="JAHQIW010000531">
    <property type="protein sequence ID" value="KAJ1348645.1"/>
    <property type="molecule type" value="Genomic_DNA"/>
</dbReference>
<name>A0AAD5LY50_PARTN</name>